<evidence type="ECO:0000313" key="3">
    <source>
        <dbReference type="EMBL" id="QSX34370.1"/>
    </source>
</evidence>
<dbReference type="CDD" id="cd00371">
    <property type="entry name" value="HMA"/>
    <property type="match status" value="1"/>
</dbReference>
<dbReference type="InterPro" id="IPR001802">
    <property type="entry name" value="MerP/CopZ"/>
</dbReference>
<keyword evidence="1" id="KW-0732">Signal</keyword>
<reference evidence="3 4" key="1">
    <citation type="submission" date="2021-03" db="EMBL/GenBank/DDBJ databases">
        <title>Novel species identification of genus Shewanella.</title>
        <authorList>
            <person name="Liu G."/>
            <person name="Zhang Q."/>
        </authorList>
    </citation>
    <scope>NUCLEOTIDE SEQUENCE [LARGE SCALE GENOMIC DNA]</scope>
    <source>
        <strain evidence="3 4">FJAT-51800</strain>
    </source>
</reference>
<evidence type="ECO:0000259" key="2">
    <source>
        <dbReference type="PROSITE" id="PS50846"/>
    </source>
</evidence>
<dbReference type="Gene3D" id="3.30.70.100">
    <property type="match status" value="1"/>
</dbReference>
<feature type="domain" description="HMA" evidence="2">
    <location>
        <begin position="21"/>
        <end position="86"/>
    </location>
</feature>
<evidence type="ECO:0000313" key="4">
    <source>
        <dbReference type="Proteomes" id="UP000662770"/>
    </source>
</evidence>
<dbReference type="Pfam" id="PF00403">
    <property type="entry name" value="HMA"/>
    <property type="match status" value="1"/>
</dbReference>
<dbReference type="SUPFAM" id="SSF55008">
    <property type="entry name" value="HMA, heavy metal-associated domain"/>
    <property type="match status" value="1"/>
</dbReference>
<dbReference type="InterPro" id="IPR036163">
    <property type="entry name" value="HMA_dom_sf"/>
</dbReference>
<dbReference type="EMBL" id="CP071503">
    <property type="protein sequence ID" value="QSX34370.1"/>
    <property type="molecule type" value="Genomic_DNA"/>
</dbReference>
<sequence length="94" mass="10456">MRYFLLVTLLLLSPLTWAANKQVTIDIKAMHCSLCVTMVNKVLRSTEGVIKAKSSLKTRQAQVIVPEEFDNELLLEAVAKTGYEGVINHVEPVS</sequence>
<keyword evidence="4" id="KW-1185">Reference proteome</keyword>
<feature type="signal peptide" evidence="1">
    <location>
        <begin position="1"/>
        <end position="18"/>
    </location>
</feature>
<dbReference type="PRINTS" id="PR00946">
    <property type="entry name" value="HGSCAVENGER"/>
</dbReference>
<proteinExistence type="predicted"/>
<protein>
    <submittedName>
        <fullName evidence="3">Heavy-metal-associated domain-containing protein</fullName>
    </submittedName>
</protein>
<dbReference type="Proteomes" id="UP000662770">
    <property type="component" value="Chromosome"/>
</dbReference>
<evidence type="ECO:0000256" key="1">
    <source>
        <dbReference type="SAM" id="SignalP"/>
    </source>
</evidence>
<gene>
    <name evidence="3" type="ORF">JYB87_03720</name>
</gene>
<accession>A0ABX7QUN3</accession>
<name>A0ABX7QUN3_9GAMM</name>
<feature type="chain" id="PRO_5045816079" evidence="1">
    <location>
        <begin position="19"/>
        <end position="94"/>
    </location>
</feature>
<dbReference type="PROSITE" id="PS50846">
    <property type="entry name" value="HMA_2"/>
    <property type="match status" value="1"/>
</dbReference>
<dbReference type="InterPro" id="IPR006121">
    <property type="entry name" value="HMA_dom"/>
</dbReference>
<dbReference type="RefSeq" id="WP_207355573.1">
    <property type="nucleotide sequence ID" value="NZ_CP071503.1"/>
</dbReference>
<organism evidence="3 4">
    <name type="scientific">Shewanella avicenniae</name>
    <dbReference type="NCBI Taxonomy" id="2814294"/>
    <lineage>
        <taxon>Bacteria</taxon>
        <taxon>Pseudomonadati</taxon>
        <taxon>Pseudomonadota</taxon>
        <taxon>Gammaproteobacteria</taxon>
        <taxon>Alteromonadales</taxon>
        <taxon>Shewanellaceae</taxon>
        <taxon>Shewanella</taxon>
    </lineage>
</organism>